<gene>
    <name evidence="1" type="ORF">mv_L15</name>
</gene>
<proteinExistence type="predicted"/>
<dbReference type="EMBL" id="JN885995">
    <property type="protein sequence ID" value="AEX62220.1"/>
    <property type="molecule type" value="Genomic_DNA"/>
</dbReference>
<evidence type="ECO:0000313" key="1">
    <source>
        <dbReference type="EMBL" id="AEX62220.1"/>
    </source>
</evidence>
<protein>
    <submittedName>
        <fullName evidence="1">Putative F-box and FNIP repeat-containing protein</fullName>
    </submittedName>
</protein>
<reference evidence="1" key="1">
    <citation type="submission" date="2011-10" db="EMBL/GenBank/DDBJ databases">
        <title>Provirophages and transpovirons: unique mobilome of giant viruses.</title>
        <authorList>
            <person name="Desnues C."/>
            <person name="LaScola B."/>
            <person name="Yutin N."/>
            <person name="Fournous G."/>
            <person name="Koonin E."/>
            <person name="Raoult D."/>
        </authorList>
    </citation>
    <scope>NUCLEOTIDE SEQUENCE</scope>
    <source>
        <strain evidence="1">Mv13-mv</strain>
    </source>
</reference>
<name>H2ECU7_9VIRU</name>
<accession>H2ECU7</accession>
<sequence length="191" mass="23054">MTLSIINDDIIMYIMNYLSDRDKIIFSSVNRFMRFFLDKLYYTEPHHYDVIKKLHYLERFKRIIYRFDNKSIPSIITDLIIKCSNIKNLVIPQHIIQITVCRCLYNKIDCNQIKIILDNKICKCKCFPRNDNNKFYGGAFYRISNNSPGDKFISVDDKDKSKIKYYDNNHQKYLKNIPKNNKSIKKNNYRY</sequence>
<organism evidence="1">
    <name type="scientific">Moumouvirus sp. 'Monve'</name>
    <dbReference type="NCBI Taxonomy" id="1128131"/>
    <lineage>
        <taxon>Viruses</taxon>
        <taxon>Varidnaviria</taxon>
        <taxon>Bamfordvirae</taxon>
        <taxon>Nucleocytoviricota</taxon>
        <taxon>Megaviricetes</taxon>
        <taxon>Imitervirales</taxon>
        <taxon>Mimiviridae</taxon>
        <taxon>Megamimivirinae</taxon>
        <taxon>Moumouvirus</taxon>
    </lineage>
</organism>